<dbReference type="PANTHER" id="PTHR21039:SF0">
    <property type="entry name" value="HISTIDINOL-PHOSPHATASE"/>
    <property type="match status" value="1"/>
</dbReference>
<accession>A0ABS1ES34</accession>
<keyword evidence="5 8" id="KW-0378">Hydrolase</keyword>
<gene>
    <name evidence="10" type="ORF">JHL18_16280</name>
</gene>
<reference evidence="11" key="1">
    <citation type="submission" date="2021-01" db="EMBL/GenBank/DDBJ databases">
        <title>Genome public.</title>
        <authorList>
            <person name="Liu C."/>
            <person name="Sun Q."/>
        </authorList>
    </citation>
    <scope>NUCLEOTIDE SEQUENCE [LARGE SCALE GENOMIC DNA]</scope>
    <source>
        <strain evidence="11">YIM B02505</strain>
    </source>
</reference>
<evidence type="ECO:0000313" key="11">
    <source>
        <dbReference type="Proteomes" id="UP000596739"/>
    </source>
</evidence>
<protein>
    <recommendedName>
        <fullName evidence="3 8">Histidinol-phosphatase</fullName>
        <shortName evidence="8">HolPase</shortName>
        <ecNumber evidence="3 8">3.1.3.15</ecNumber>
    </recommendedName>
</protein>
<evidence type="ECO:0000259" key="9">
    <source>
        <dbReference type="SMART" id="SM00481"/>
    </source>
</evidence>
<dbReference type="EMBL" id="JAENHN010000046">
    <property type="protein sequence ID" value="MBK1812181.1"/>
    <property type="molecule type" value="Genomic_DNA"/>
</dbReference>
<evidence type="ECO:0000313" key="10">
    <source>
        <dbReference type="EMBL" id="MBK1812181.1"/>
    </source>
</evidence>
<dbReference type="EC" id="3.1.3.15" evidence="3 8"/>
<comment type="pathway">
    <text evidence="1 8">Amino-acid biosynthesis; L-histidine biosynthesis; L-histidine from 5-phospho-alpha-D-ribose 1-diphosphate: step 8/9.</text>
</comment>
<sequence>MLADYHMHTSFSDDSDYEMEEAVKKAIAIGLNEICFTEHVDHGVKTDLNCDYEKYVEELKRCQEKYKDQIAIKLGIEFGMQLHTIDIFQKDFEKYDFDFVILSCHQIDDQEFWTYDFQKGKTQQEYNKKYYEEILKMMKNYDNYSILGHLDMIKRYDKEGEYPFEKVEDIITEILKLAIEKGKGIEVNTSSFRYGLKDLTPSRDILSLYKELGGNIITIGSDTHEENHVGHKIDYIKDELKNIGFTKFCTFEKMKPIFHEL</sequence>
<evidence type="ECO:0000256" key="6">
    <source>
        <dbReference type="ARBA" id="ARBA00023102"/>
    </source>
</evidence>
<evidence type="ECO:0000256" key="5">
    <source>
        <dbReference type="ARBA" id="ARBA00022801"/>
    </source>
</evidence>
<comment type="caution">
    <text evidence="10">The sequence shown here is derived from an EMBL/GenBank/DDBJ whole genome shotgun (WGS) entry which is preliminary data.</text>
</comment>
<comment type="similarity">
    <text evidence="2 8">Belongs to the PHP hydrolase family. HisK subfamily.</text>
</comment>
<dbReference type="InterPro" id="IPR003141">
    <property type="entry name" value="Pol/His_phosphatase_N"/>
</dbReference>
<organism evidence="10 11">
    <name type="scientific">Clostridium yunnanense</name>
    <dbReference type="NCBI Taxonomy" id="2800325"/>
    <lineage>
        <taxon>Bacteria</taxon>
        <taxon>Bacillati</taxon>
        <taxon>Bacillota</taxon>
        <taxon>Clostridia</taxon>
        <taxon>Eubacteriales</taxon>
        <taxon>Clostridiaceae</taxon>
        <taxon>Clostridium</taxon>
    </lineage>
</organism>
<evidence type="ECO:0000256" key="8">
    <source>
        <dbReference type="RuleBase" id="RU366003"/>
    </source>
</evidence>
<dbReference type="InterPro" id="IPR004013">
    <property type="entry name" value="PHP_dom"/>
</dbReference>
<feature type="domain" description="Polymerase/histidinol phosphatase N-terminal" evidence="9">
    <location>
        <begin position="3"/>
        <end position="82"/>
    </location>
</feature>
<proteinExistence type="inferred from homology"/>
<keyword evidence="4 8" id="KW-0028">Amino-acid biosynthesis</keyword>
<dbReference type="Proteomes" id="UP000596739">
    <property type="component" value="Unassembled WGS sequence"/>
</dbReference>
<name>A0ABS1ES34_9CLOT</name>
<comment type="catalytic activity">
    <reaction evidence="7 8">
        <text>L-histidinol phosphate + H2O = L-histidinol + phosphate</text>
        <dbReference type="Rhea" id="RHEA:14465"/>
        <dbReference type="ChEBI" id="CHEBI:15377"/>
        <dbReference type="ChEBI" id="CHEBI:43474"/>
        <dbReference type="ChEBI" id="CHEBI:57699"/>
        <dbReference type="ChEBI" id="CHEBI:57980"/>
        <dbReference type="EC" id="3.1.3.15"/>
    </reaction>
</comment>
<dbReference type="InterPro" id="IPR010140">
    <property type="entry name" value="Histidinol_P_phosphatase_HisJ"/>
</dbReference>
<keyword evidence="6 8" id="KW-0368">Histidine biosynthesis</keyword>
<evidence type="ECO:0000256" key="2">
    <source>
        <dbReference type="ARBA" id="ARBA00009152"/>
    </source>
</evidence>
<dbReference type="RefSeq" id="WP_200271131.1">
    <property type="nucleotide sequence ID" value="NZ_JAENHN010000046.1"/>
</dbReference>
<dbReference type="NCBIfam" id="TIGR01856">
    <property type="entry name" value="hisJ_fam"/>
    <property type="match status" value="1"/>
</dbReference>
<dbReference type="InterPro" id="IPR016195">
    <property type="entry name" value="Pol/histidinol_Pase-like"/>
</dbReference>
<evidence type="ECO:0000256" key="1">
    <source>
        <dbReference type="ARBA" id="ARBA00004970"/>
    </source>
</evidence>
<dbReference type="Gene3D" id="3.20.20.140">
    <property type="entry name" value="Metal-dependent hydrolases"/>
    <property type="match status" value="1"/>
</dbReference>
<evidence type="ECO:0000256" key="3">
    <source>
        <dbReference type="ARBA" id="ARBA00013085"/>
    </source>
</evidence>
<dbReference type="SMART" id="SM00481">
    <property type="entry name" value="POLIIIAc"/>
    <property type="match status" value="1"/>
</dbReference>
<evidence type="ECO:0000256" key="4">
    <source>
        <dbReference type="ARBA" id="ARBA00022605"/>
    </source>
</evidence>
<dbReference type="SUPFAM" id="SSF89550">
    <property type="entry name" value="PHP domain-like"/>
    <property type="match status" value="1"/>
</dbReference>
<dbReference type="PANTHER" id="PTHR21039">
    <property type="entry name" value="HISTIDINOL PHOSPHATASE-RELATED"/>
    <property type="match status" value="1"/>
</dbReference>
<dbReference type="Pfam" id="PF02811">
    <property type="entry name" value="PHP"/>
    <property type="match status" value="1"/>
</dbReference>
<keyword evidence="11" id="KW-1185">Reference proteome</keyword>
<evidence type="ECO:0000256" key="7">
    <source>
        <dbReference type="ARBA" id="ARBA00049158"/>
    </source>
</evidence>